<feature type="chain" id="PRO_5040376830" evidence="3">
    <location>
        <begin position="21"/>
        <end position="1205"/>
    </location>
</feature>
<evidence type="ECO:0000313" key="4">
    <source>
        <dbReference type="EMBL" id="CAG8524604.1"/>
    </source>
</evidence>
<evidence type="ECO:0000256" key="3">
    <source>
        <dbReference type="SAM" id="SignalP"/>
    </source>
</evidence>
<dbReference type="EMBL" id="CAJVPP010000959">
    <property type="protein sequence ID" value="CAG8524604.1"/>
    <property type="molecule type" value="Genomic_DNA"/>
</dbReference>
<gene>
    <name evidence="4" type="ORF">FMOSSE_LOCUS5204</name>
</gene>
<protein>
    <submittedName>
        <fullName evidence="4">11756_t:CDS:1</fullName>
    </submittedName>
</protein>
<feature type="transmembrane region" description="Helical" evidence="2">
    <location>
        <begin position="739"/>
        <end position="757"/>
    </location>
</feature>
<sequence length="1205" mass="134700">MGLVKVILLLLVSFLHNVSAATIDSGSIQSITYADSITQFRIISQSSYDDGTILLRFFPISTHCNEQKLYLRLIHLDGSIKELNIDVFQIPLSNFCLLEDIHSRVADKSSVPPLNDLTSTNPNNLIEDYIKVYAISPGYIMVTYYCGLSSNFNLCGMTINWDGTILNVKGLEDACTDSEIVRNINSGGFLWLCHKQGLDQLNWQKFNIHDDSGSFESVGSGTLMNVNKFTRNLTQVFATEDGGYGIVMAQYQAKSNVDFIPPWTIDIAFIPSTSNTLKGPFQIYSQTTENVRRLDIYKCNIAYYSYGYSCIIHIIRSSGQKVFVNIDLLSSGSILNTTEFTIADEAVGSTVNVFVWDVLPLYYGGLIILTDTPSNNDINGIIYSNRGTFYSDWNMPSGQYQFTKNVGVFLNNTVWVIANDGNKWTLVTSSLFSNYSTIQGGNSMVPGGPGGYGNAFVGSTIPSINSIVTLMSTQKLQIKYTNNIQLSNGNLSIIDANNNVIRQTFNSKNNDHIKEIFVRLIDNQTVEIDVLETTFNRKNSPYYILVDNGFVKDANFDQALLGIRKNIWRLSTNNNGLYTDESFLGSTSAIIRLSSMGTKYFTSLSTKDRRQFSKELSYQLSLVIPCDATRISTTSKYQLDKDSSTRRILFRVYVQKSKGDVSSSQIVKDLDLLLRKRDHNAMSMARFTSLLDASYGAKLTPDLKRYSYIIIGVALGSIILFVLYYIARKKDRDANNKTIFTFTFIIIDFILDIAFIINHGNDLHWISPTSIAFIVIPILLNCTFTYIIISREIKDHNRFSRWWIKNSKTALVFTSIFAVADLEALNLMSSRCSGLIGLSAPLMKRTEHYIFIFNTISILIEDFPQLLILIIYQAYTILPNIIPILALSSCILVFLTKLYGSISYYVQYCKSKVPLQSFEKKPDRLDSTHSSVRFSKREEYLDSLPNFASFSEDFLKKKQKKSFFNSGQNSNDSKRNSSRLSGNSRYASEALRIFSGGNSNNNSTLSDGSDLAEQIMVLNKDNFLGRNEITGEPIFLLRDPEEYNFLSQKIKQLPFGKLVGDSIVSANDDYSNVSSIGFASIGKSSRGSISTESYNKRMSDAGIICSTDEISKGDDVIEEIATDQKKSTIDRNSNTTTISTSLSTNLSTAASSLKTNDTLLENVVNEATTKENSPRNISTNLSQTQPGNTSPTIEITETTDTTNIN</sequence>
<keyword evidence="2" id="KW-0472">Membrane</keyword>
<evidence type="ECO:0000256" key="2">
    <source>
        <dbReference type="SAM" id="Phobius"/>
    </source>
</evidence>
<keyword evidence="5" id="KW-1185">Reference proteome</keyword>
<evidence type="ECO:0000256" key="1">
    <source>
        <dbReference type="SAM" id="MobiDB-lite"/>
    </source>
</evidence>
<feature type="transmembrane region" description="Helical" evidence="2">
    <location>
        <begin position="849"/>
        <end position="872"/>
    </location>
</feature>
<name>A0A9N9ADE8_FUNMO</name>
<dbReference type="AlphaFoldDB" id="A0A9N9ADE8"/>
<keyword evidence="2" id="KW-0812">Transmembrane</keyword>
<evidence type="ECO:0000313" key="5">
    <source>
        <dbReference type="Proteomes" id="UP000789375"/>
    </source>
</evidence>
<feature type="transmembrane region" description="Helical" evidence="2">
    <location>
        <begin position="706"/>
        <end position="727"/>
    </location>
</feature>
<feature type="compositionally biased region" description="Polar residues" evidence="1">
    <location>
        <begin position="1174"/>
        <end position="1187"/>
    </location>
</feature>
<proteinExistence type="predicted"/>
<feature type="compositionally biased region" description="Low complexity" evidence="1">
    <location>
        <begin position="1188"/>
        <end position="1205"/>
    </location>
</feature>
<keyword evidence="2" id="KW-1133">Transmembrane helix</keyword>
<feature type="region of interest" description="Disordered" evidence="1">
    <location>
        <begin position="963"/>
        <end position="983"/>
    </location>
</feature>
<keyword evidence="3" id="KW-0732">Signal</keyword>
<feature type="region of interest" description="Disordered" evidence="1">
    <location>
        <begin position="1168"/>
        <end position="1205"/>
    </location>
</feature>
<comment type="caution">
    <text evidence="4">The sequence shown here is derived from an EMBL/GenBank/DDBJ whole genome shotgun (WGS) entry which is preliminary data.</text>
</comment>
<dbReference type="Proteomes" id="UP000789375">
    <property type="component" value="Unassembled WGS sequence"/>
</dbReference>
<reference evidence="4" key="1">
    <citation type="submission" date="2021-06" db="EMBL/GenBank/DDBJ databases">
        <authorList>
            <person name="Kallberg Y."/>
            <person name="Tangrot J."/>
            <person name="Rosling A."/>
        </authorList>
    </citation>
    <scope>NUCLEOTIDE SEQUENCE</scope>
    <source>
        <strain evidence="4">87-6 pot B 2015</strain>
    </source>
</reference>
<accession>A0A9N9ADE8</accession>
<organism evidence="4 5">
    <name type="scientific">Funneliformis mosseae</name>
    <name type="common">Endomycorrhizal fungus</name>
    <name type="synonym">Glomus mosseae</name>
    <dbReference type="NCBI Taxonomy" id="27381"/>
    <lineage>
        <taxon>Eukaryota</taxon>
        <taxon>Fungi</taxon>
        <taxon>Fungi incertae sedis</taxon>
        <taxon>Mucoromycota</taxon>
        <taxon>Glomeromycotina</taxon>
        <taxon>Glomeromycetes</taxon>
        <taxon>Glomerales</taxon>
        <taxon>Glomeraceae</taxon>
        <taxon>Funneliformis</taxon>
    </lineage>
</organism>
<feature type="transmembrane region" description="Helical" evidence="2">
    <location>
        <begin position="884"/>
        <end position="906"/>
    </location>
</feature>
<feature type="signal peptide" evidence="3">
    <location>
        <begin position="1"/>
        <end position="20"/>
    </location>
</feature>
<feature type="transmembrane region" description="Helical" evidence="2">
    <location>
        <begin position="769"/>
        <end position="789"/>
    </location>
</feature>